<organism evidence="2 3">
    <name type="scientific">Aspergillus minisclerotigenes</name>
    <dbReference type="NCBI Taxonomy" id="656917"/>
    <lineage>
        <taxon>Eukaryota</taxon>
        <taxon>Fungi</taxon>
        <taxon>Dikarya</taxon>
        <taxon>Ascomycota</taxon>
        <taxon>Pezizomycotina</taxon>
        <taxon>Eurotiomycetes</taxon>
        <taxon>Eurotiomycetidae</taxon>
        <taxon>Eurotiales</taxon>
        <taxon>Aspergillaceae</taxon>
        <taxon>Aspergillus</taxon>
        <taxon>Aspergillus subgen. Circumdati</taxon>
    </lineage>
</organism>
<keyword evidence="1" id="KW-1133">Transmembrane helix</keyword>
<sequence>MLNIESYFYHMRFSRGSEDFSLVWFSVHLTPLYHFTTGIYILLVPRINNDKPHIVRRLMLWTTKAYHY</sequence>
<dbReference type="EMBL" id="ML732769">
    <property type="protein sequence ID" value="KAB8278174.1"/>
    <property type="molecule type" value="Genomic_DNA"/>
</dbReference>
<dbReference type="AlphaFoldDB" id="A0A5N6JJS2"/>
<protein>
    <submittedName>
        <fullName evidence="2">Uncharacterized protein</fullName>
    </submittedName>
</protein>
<evidence type="ECO:0000256" key="1">
    <source>
        <dbReference type="SAM" id="Phobius"/>
    </source>
</evidence>
<gene>
    <name evidence="2" type="ORF">BDV30DRAFT_204196</name>
</gene>
<dbReference type="Proteomes" id="UP000326289">
    <property type="component" value="Unassembled WGS sequence"/>
</dbReference>
<keyword evidence="1" id="KW-0472">Membrane</keyword>
<feature type="transmembrane region" description="Helical" evidence="1">
    <location>
        <begin position="20"/>
        <end position="43"/>
    </location>
</feature>
<reference evidence="2 3" key="1">
    <citation type="submission" date="2019-04" db="EMBL/GenBank/DDBJ databases">
        <title>Fungal friends and foes A comparative genomics study of 23 Aspergillus species from section Flavi.</title>
        <authorList>
            <consortium name="DOE Joint Genome Institute"/>
            <person name="Kjaerbolling I."/>
            <person name="Vesth T.C."/>
            <person name="Frisvad J.C."/>
            <person name="Nybo J.L."/>
            <person name="Theobald S."/>
            <person name="Kildgaard S."/>
            <person name="Petersen T.I."/>
            <person name="Kuo A."/>
            <person name="Sato A."/>
            <person name="Lyhne E.K."/>
            <person name="Kogle M.E."/>
            <person name="Wiebenga A."/>
            <person name="Kun R.S."/>
            <person name="Lubbers R.J."/>
            <person name="Makela M.R."/>
            <person name="Barry K."/>
            <person name="Chovatia M."/>
            <person name="Clum A."/>
            <person name="Daum C."/>
            <person name="Haridas S."/>
            <person name="He G."/>
            <person name="LaButti K."/>
            <person name="Lipzen A."/>
            <person name="Mondo S."/>
            <person name="Pangilinan J."/>
            <person name="Riley R."/>
            <person name="Salamov A."/>
            <person name="Simmons B.A."/>
            <person name="Magnuson J.K."/>
            <person name="Henrissat B."/>
            <person name="Mortensen U.H."/>
            <person name="Larsen T.O."/>
            <person name="De vries R.P."/>
            <person name="Grigoriev I.V."/>
            <person name="Machida M."/>
            <person name="Baker S.E."/>
            <person name="Andersen M.R."/>
        </authorList>
    </citation>
    <scope>NUCLEOTIDE SEQUENCE [LARGE SCALE GENOMIC DNA]</scope>
    <source>
        <strain evidence="2 3">CBS 117635</strain>
    </source>
</reference>
<evidence type="ECO:0000313" key="2">
    <source>
        <dbReference type="EMBL" id="KAB8278174.1"/>
    </source>
</evidence>
<name>A0A5N6JJS2_9EURO</name>
<proteinExistence type="predicted"/>
<accession>A0A5N6JJS2</accession>
<evidence type="ECO:0000313" key="3">
    <source>
        <dbReference type="Proteomes" id="UP000326289"/>
    </source>
</evidence>
<keyword evidence="3" id="KW-1185">Reference proteome</keyword>
<keyword evidence="1" id="KW-0812">Transmembrane</keyword>